<gene>
    <name evidence="1" type="ORF">DI598_01900</name>
</gene>
<accession>A0A2W5FE92</accession>
<organism evidence="1 2">
    <name type="scientific">Pseudopedobacter saltans</name>
    <dbReference type="NCBI Taxonomy" id="151895"/>
    <lineage>
        <taxon>Bacteria</taxon>
        <taxon>Pseudomonadati</taxon>
        <taxon>Bacteroidota</taxon>
        <taxon>Sphingobacteriia</taxon>
        <taxon>Sphingobacteriales</taxon>
        <taxon>Sphingobacteriaceae</taxon>
        <taxon>Pseudopedobacter</taxon>
    </lineage>
</organism>
<name>A0A2W5FE92_9SPHI</name>
<evidence type="ECO:0000313" key="2">
    <source>
        <dbReference type="Proteomes" id="UP000249645"/>
    </source>
</evidence>
<dbReference type="EMBL" id="QFOI01000016">
    <property type="protein sequence ID" value="PZP51967.1"/>
    <property type="molecule type" value="Genomic_DNA"/>
</dbReference>
<proteinExistence type="predicted"/>
<sequence length="99" mass="11011">MSNRCELSNSIGYAGSPSLQNERMSKLAAFGDSTSLVNKLITENNPVASFYLWRALQSKSIPIPENLMKKLQEDRRKVSVINGCIKRTETLSHIIGLSL</sequence>
<protein>
    <submittedName>
        <fullName evidence="1">Uncharacterized protein</fullName>
    </submittedName>
</protein>
<dbReference type="AlphaFoldDB" id="A0A2W5FE92"/>
<dbReference type="Proteomes" id="UP000249645">
    <property type="component" value="Unassembled WGS sequence"/>
</dbReference>
<reference evidence="1 2" key="1">
    <citation type="submission" date="2017-11" db="EMBL/GenBank/DDBJ databases">
        <title>Infants hospitalized years apart are colonized by the same room-sourced microbial strains.</title>
        <authorList>
            <person name="Brooks B."/>
            <person name="Olm M.R."/>
            <person name="Firek B.A."/>
            <person name="Baker R."/>
            <person name="Thomas B.C."/>
            <person name="Morowitz M.J."/>
            <person name="Banfield J.F."/>
        </authorList>
    </citation>
    <scope>NUCLEOTIDE SEQUENCE [LARGE SCALE GENOMIC DNA]</scope>
    <source>
        <strain evidence="1">S2_009_000_R2_76</strain>
    </source>
</reference>
<comment type="caution">
    <text evidence="1">The sequence shown here is derived from an EMBL/GenBank/DDBJ whole genome shotgun (WGS) entry which is preliminary data.</text>
</comment>
<evidence type="ECO:0000313" key="1">
    <source>
        <dbReference type="EMBL" id="PZP51967.1"/>
    </source>
</evidence>